<dbReference type="AlphaFoldDB" id="T1JGI6"/>
<feature type="transmembrane region" description="Helical" evidence="7">
    <location>
        <begin position="256"/>
        <end position="283"/>
    </location>
</feature>
<keyword evidence="4 7" id="KW-1133">Transmembrane helix</keyword>
<dbReference type="STRING" id="126957.T1JGI6"/>
<comment type="similarity">
    <text evidence="2">Belongs to the SLC13A/DASS transporter (TC 2.A.47) family. NADC subfamily.</text>
</comment>
<evidence type="ECO:0000256" key="1">
    <source>
        <dbReference type="ARBA" id="ARBA00004141"/>
    </source>
</evidence>
<feature type="compositionally biased region" description="Pro residues" evidence="6">
    <location>
        <begin position="170"/>
        <end position="193"/>
    </location>
</feature>
<feature type="transmembrane region" description="Helical" evidence="7">
    <location>
        <begin position="103"/>
        <end position="131"/>
    </location>
</feature>
<dbReference type="HOGENOM" id="CLU_005170_9_1_1"/>
<organism evidence="8 9">
    <name type="scientific">Strigamia maritima</name>
    <name type="common">European centipede</name>
    <name type="synonym">Geophilus maritimus</name>
    <dbReference type="NCBI Taxonomy" id="126957"/>
    <lineage>
        <taxon>Eukaryota</taxon>
        <taxon>Metazoa</taxon>
        <taxon>Ecdysozoa</taxon>
        <taxon>Arthropoda</taxon>
        <taxon>Myriapoda</taxon>
        <taxon>Chilopoda</taxon>
        <taxon>Pleurostigmophora</taxon>
        <taxon>Geophilomorpha</taxon>
        <taxon>Linotaeniidae</taxon>
        <taxon>Strigamia</taxon>
    </lineage>
</organism>
<evidence type="ECO:0000256" key="2">
    <source>
        <dbReference type="ARBA" id="ARBA00006772"/>
    </source>
</evidence>
<feature type="transmembrane region" description="Helical" evidence="7">
    <location>
        <begin position="80"/>
        <end position="97"/>
    </location>
</feature>
<dbReference type="EnsemblMetazoa" id="SMAR012959-RA">
    <property type="protein sequence ID" value="SMAR012959-PA"/>
    <property type="gene ID" value="SMAR012959"/>
</dbReference>
<feature type="transmembrane region" description="Helical" evidence="7">
    <location>
        <begin position="533"/>
        <end position="550"/>
    </location>
</feature>
<feature type="region of interest" description="Disordered" evidence="6">
    <location>
        <begin position="157"/>
        <end position="206"/>
    </location>
</feature>
<accession>T1JGI6</accession>
<dbReference type="GO" id="GO:0005886">
    <property type="term" value="C:plasma membrane"/>
    <property type="evidence" value="ECO:0007669"/>
    <property type="project" value="TreeGrafter"/>
</dbReference>
<evidence type="ECO:0000313" key="8">
    <source>
        <dbReference type="EnsemblMetazoa" id="SMAR012959-PA"/>
    </source>
</evidence>
<proteinExistence type="inferred from homology"/>
<dbReference type="InterPro" id="IPR001898">
    <property type="entry name" value="SLC13A/DASS"/>
</dbReference>
<dbReference type="OMA" id="DIRANCA"/>
<feature type="transmembrane region" description="Helical" evidence="7">
    <location>
        <begin position="570"/>
        <end position="596"/>
    </location>
</feature>
<feature type="transmembrane region" description="Helical" evidence="7">
    <location>
        <begin position="354"/>
        <end position="373"/>
    </location>
</feature>
<keyword evidence="9" id="KW-1185">Reference proteome</keyword>
<feature type="transmembrane region" description="Helical" evidence="7">
    <location>
        <begin position="6"/>
        <end position="24"/>
    </location>
</feature>
<reference evidence="8" key="2">
    <citation type="submission" date="2015-02" db="UniProtKB">
        <authorList>
            <consortium name="EnsemblMetazoa"/>
        </authorList>
    </citation>
    <scope>IDENTIFICATION</scope>
</reference>
<dbReference type="eggNOG" id="KOG1281">
    <property type="taxonomic scope" value="Eukaryota"/>
</dbReference>
<dbReference type="PANTHER" id="PTHR10283">
    <property type="entry name" value="SOLUTE CARRIER FAMILY 13 MEMBER"/>
    <property type="match status" value="1"/>
</dbReference>
<evidence type="ECO:0000256" key="5">
    <source>
        <dbReference type="ARBA" id="ARBA00023136"/>
    </source>
</evidence>
<dbReference type="GO" id="GO:0015137">
    <property type="term" value="F:citrate transmembrane transporter activity"/>
    <property type="evidence" value="ECO:0007669"/>
    <property type="project" value="TreeGrafter"/>
</dbReference>
<evidence type="ECO:0000256" key="3">
    <source>
        <dbReference type="ARBA" id="ARBA00022692"/>
    </source>
</evidence>
<evidence type="ECO:0000256" key="6">
    <source>
        <dbReference type="SAM" id="MobiDB-lite"/>
    </source>
</evidence>
<feature type="transmembrane region" description="Helical" evidence="7">
    <location>
        <begin position="399"/>
        <end position="417"/>
    </location>
</feature>
<protein>
    <recommendedName>
        <fullName evidence="10">Citrate transporter-like domain-containing protein</fullName>
    </recommendedName>
</protein>
<dbReference type="Proteomes" id="UP000014500">
    <property type="component" value="Unassembled WGS sequence"/>
</dbReference>
<evidence type="ECO:0000256" key="4">
    <source>
        <dbReference type="ARBA" id="ARBA00022989"/>
    </source>
</evidence>
<feature type="compositionally biased region" description="Low complexity" evidence="6">
    <location>
        <begin position="157"/>
        <end position="168"/>
    </location>
</feature>
<feature type="transmembrane region" description="Helical" evidence="7">
    <location>
        <begin position="295"/>
        <end position="321"/>
    </location>
</feature>
<evidence type="ECO:0000313" key="9">
    <source>
        <dbReference type="Proteomes" id="UP000014500"/>
    </source>
</evidence>
<feature type="transmembrane region" description="Helical" evidence="7">
    <location>
        <begin position="31"/>
        <end position="48"/>
    </location>
</feature>
<feature type="transmembrane region" description="Helical" evidence="7">
    <location>
        <begin position="54"/>
        <end position="73"/>
    </location>
</feature>
<dbReference type="GO" id="GO:0015141">
    <property type="term" value="F:succinate transmembrane transporter activity"/>
    <property type="evidence" value="ECO:0007669"/>
    <property type="project" value="TreeGrafter"/>
</dbReference>
<comment type="subcellular location">
    <subcellularLocation>
        <location evidence="1">Membrane</location>
        <topology evidence="1">Multi-pass membrane protein</topology>
    </subcellularLocation>
</comment>
<name>T1JGI6_STRMM</name>
<evidence type="ECO:0008006" key="10">
    <source>
        <dbReference type="Google" id="ProtNLM"/>
    </source>
</evidence>
<dbReference type="EMBL" id="JH432204">
    <property type="status" value="NOT_ANNOTATED_CDS"/>
    <property type="molecule type" value="Genomic_DNA"/>
</dbReference>
<dbReference type="Pfam" id="PF00939">
    <property type="entry name" value="Na_sulph_symp"/>
    <property type="match status" value="1"/>
</dbReference>
<keyword evidence="3 7" id="KW-0812">Transmembrane</keyword>
<reference evidence="9" key="1">
    <citation type="submission" date="2011-05" db="EMBL/GenBank/DDBJ databases">
        <authorList>
            <person name="Richards S.R."/>
            <person name="Qu J."/>
            <person name="Jiang H."/>
            <person name="Jhangiani S.N."/>
            <person name="Agravi P."/>
            <person name="Goodspeed R."/>
            <person name="Gross S."/>
            <person name="Mandapat C."/>
            <person name="Jackson L."/>
            <person name="Mathew T."/>
            <person name="Pu L."/>
            <person name="Thornton R."/>
            <person name="Saada N."/>
            <person name="Wilczek-Boney K.B."/>
            <person name="Lee S."/>
            <person name="Kovar C."/>
            <person name="Wu Y."/>
            <person name="Scherer S.E."/>
            <person name="Worley K.C."/>
            <person name="Muzny D.M."/>
            <person name="Gibbs R."/>
        </authorList>
    </citation>
    <scope>NUCLEOTIDE SEQUENCE</scope>
    <source>
        <strain evidence="9">Brora</strain>
    </source>
</reference>
<dbReference type="PANTHER" id="PTHR10283:SF82">
    <property type="entry name" value="SOLUTE CARRIER FAMILY 13 MEMBER 2"/>
    <property type="match status" value="1"/>
</dbReference>
<sequence length="607" mass="66666">MRWKSWLFITIPCLFSPILIIYHLDIRANCAFIMLVVISFWVFAILPLPGTGLLPLALFPLFNVATPTLIAGCYMKDVNMLLYCGLVMACAIEYSNLHSRIALKFLCCFGTTPRCLFAAFLFPTALLSMWINNTTATAMMLPVADAVLRELYPAGWTPTPAGTPGERTPPARPPPPRAPPARALPPVTPPTPGTPRGARSPVGTPPRMPDTAEMFEGEAPVIGVKTLSAELARQRPPRPEPPQEAKDLRAGLMLTIGYAASIAGTGTLIGTGCNLVMVEALAIEYRHNEIRISYFNWMCFAIPNMLLCCFALWFLMQVLCLGCKATFKRNKVLTDSQAQLKVVLKRKYAELGPISYHQIVVCIVFVLLVLVWISREPVLFPGWGHFLYNKDDKDQNKEYYVSDSAAAVILVAVLFALPEFHDKWWKNWNDRSFDEPPPTALTWRVVHARVGWGILFVLGGGYAMAEACRVSGLCLQIAETLENLKDVPPPVCCLVAMIMANLMTQITTNSATAVTFAPLTIALADGINVHPTYLLLPVTIACSFAFTLPISTPPNAVAFARAKCPLKKMIITGAILSAVCVIITFAMVHAIGPFVFDMSKIPRLRGP</sequence>
<evidence type="ECO:0000256" key="7">
    <source>
        <dbReference type="SAM" id="Phobius"/>
    </source>
</evidence>
<dbReference type="PhylomeDB" id="T1JGI6"/>
<keyword evidence="5 7" id="KW-0472">Membrane</keyword>